<dbReference type="GeneID" id="111132340"/>
<protein>
    <submittedName>
        <fullName evidence="9">Uncharacterized protein LOC111132340</fullName>
    </submittedName>
</protein>
<dbReference type="InterPro" id="IPR003305">
    <property type="entry name" value="CenC_carb-bd"/>
</dbReference>
<feature type="signal peptide" evidence="6">
    <location>
        <begin position="1"/>
        <end position="18"/>
    </location>
</feature>
<evidence type="ECO:0000259" key="7">
    <source>
        <dbReference type="PROSITE" id="PS51760"/>
    </source>
</evidence>
<feature type="domain" description="GH10" evidence="7">
    <location>
        <begin position="206"/>
        <end position="507"/>
    </location>
</feature>
<dbReference type="SUPFAM" id="SSF51445">
    <property type="entry name" value="(Trans)glycosidases"/>
    <property type="match status" value="2"/>
</dbReference>
<dbReference type="Pfam" id="PF02018">
    <property type="entry name" value="CBM_4_9"/>
    <property type="match status" value="2"/>
</dbReference>
<evidence type="ECO:0000256" key="3">
    <source>
        <dbReference type="ARBA" id="ARBA00022801"/>
    </source>
</evidence>
<dbReference type="Pfam" id="PF00331">
    <property type="entry name" value="Glyco_hydro_10"/>
    <property type="match status" value="2"/>
</dbReference>
<dbReference type="OrthoDB" id="3055998at2759"/>
<evidence type="ECO:0000256" key="6">
    <source>
        <dbReference type="SAM" id="SignalP"/>
    </source>
</evidence>
<dbReference type="Gene3D" id="3.20.20.80">
    <property type="entry name" value="Glycosidases"/>
    <property type="match status" value="2"/>
</dbReference>
<dbReference type="GO" id="GO:0031176">
    <property type="term" value="F:endo-1,4-beta-xylanase activity"/>
    <property type="evidence" value="ECO:0007669"/>
    <property type="project" value="UniProtKB-ARBA"/>
</dbReference>
<dbReference type="InterPro" id="IPR008979">
    <property type="entry name" value="Galactose-bd-like_sf"/>
</dbReference>
<evidence type="ECO:0000313" key="9">
    <source>
        <dbReference type="RefSeq" id="XP_022335850.1"/>
    </source>
</evidence>
<gene>
    <name evidence="9" type="primary">LOC111132340</name>
</gene>
<name>A0A8B8E6S2_CRAVI</name>
<dbReference type="RefSeq" id="XP_022335850.1">
    <property type="nucleotide sequence ID" value="XM_022480142.1"/>
</dbReference>
<dbReference type="SUPFAM" id="SSF49785">
    <property type="entry name" value="Galactose-binding domain-like"/>
    <property type="match status" value="2"/>
</dbReference>
<dbReference type="AlphaFoldDB" id="A0A8B8E6S2"/>
<dbReference type="InterPro" id="IPR017853">
    <property type="entry name" value="GH"/>
</dbReference>
<dbReference type="InterPro" id="IPR001000">
    <property type="entry name" value="GH10_dom"/>
</dbReference>
<keyword evidence="8" id="KW-1185">Reference proteome</keyword>
<dbReference type="SMART" id="SM00633">
    <property type="entry name" value="Glyco_10"/>
    <property type="match status" value="1"/>
</dbReference>
<keyword evidence="4" id="KW-0119">Carbohydrate metabolism</keyword>
<dbReference type="PROSITE" id="PS51760">
    <property type="entry name" value="GH10_2"/>
    <property type="match status" value="2"/>
</dbReference>
<dbReference type="Proteomes" id="UP000694844">
    <property type="component" value="Chromosome 5"/>
</dbReference>
<dbReference type="Gene3D" id="2.60.120.260">
    <property type="entry name" value="Galactose-binding domain-like"/>
    <property type="match status" value="2"/>
</dbReference>
<dbReference type="InterPro" id="IPR044846">
    <property type="entry name" value="GH10"/>
</dbReference>
<keyword evidence="2" id="KW-0677">Repeat</keyword>
<evidence type="ECO:0000313" key="8">
    <source>
        <dbReference type="Proteomes" id="UP000694844"/>
    </source>
</evidence>
<dbReference type="PANTHER" id="PTHR31490">
    <property type="entry name" value="GLYCOSYL HYDROLASE"/>
    <property type="match status" value="1"/>
</dbReference>
<keyword evidence="5" id="KW-0624">Polysaccharide degradation</keyword>
<sequence length="1158" mass="130991">MELFPLTVILFFFTGRSAQTPQTHHELLDNAGFESSSFHGNWHCSDCNMTVYTSDIYQGKQSVKVTNRKHSVSGPHQRVPITSGQNYLAKVFIRLLNLHPGTMYTDMFLRVNLQVNGTTLYLKIAQQPMQQLKFGWTEISGDFFAPNGSSLATFFLEISDVDIDYLMDSASLQVLPRDPNWKTNAQNRIRTLREAPVSVRLAEGQAAHGVYVEFTQQKQAFPFGTAVHADHLGNTGYQPYTDFVLKNFEWAVIANKLKWNGIEHRKGHTNYTLALNAIHLLQAHGITLRGHNMFWGKDKFVPSWLQGMTPTDLLNEMQGHVNDVMAHTKGKLVHWDVNNENLHGDWFERHTRDPDVTHKMFEWIHAQDPNITLFLNDYSVLPMSTMTTAIKNQALNFIKSHVPIGAIGLQSHFHTTDLDMDVLKYRLDKVAEAGLKIWITELTINSSDEHGKAAALEQLLTLFFSHPAVDGIILWHFWDGSNWHQTEALFTGPTIAPNAAGQKYLDLVHGSWRSHLKRRLEPDHSVNVTMFKGDYVMAVRRNGHVIHEEPFTLDSSGKDLTVHLTGDFHQISFETPYALSITEHRDMKAIVILSALFVFGINVKAETELLKNADFESSSFSGNWHANDCLMTTYTEDKYHGSTCVKITHRHHDWSGPRQIVAVDGEQWYSAKAYIRLLNMPAGVPYVAIEMMAVLTVNGHNKYKTVGQIHMQQEKFGWTEVGGDFLTPNGTTAATLYVQVHSATINYLQDFSSLQRITANSNWKSEANSRISSLRKAPLTVRLASAHSATGISIELQQQKHKFGFGAGVQAAMMTDPNQVPYQNFVYKHFEWAVIVNALKWRLMEWTKGHINFAKPLNAIKVLKEHGVKIRGHNMFWGVDGHSPAWLNGMSPSQYISEMKLHVQEVINHTRGTLEHWDVNNENQHGDYFERHTGDPDITAKMFQWIHQQEPDVKLFINEYNVITNSQCTTATRNQAIQLRNMGIPVSFVGIQGHFHSSDINIDVVKYRLDKVAEAGLKIWITELTVTENDANKKASALSDLLTLFFSHPAVEGVMLWGFWDGAIHHAADKLFEGPNFTPNAAGQVYLDLVEKAWTTHYTHIISPHGNLNTTGFLGDYLLNVKRDGHLLHQEAFSLDSTGKQLTVHLTGDQHVSHVAFG</sequence>
<keyword evidence="3" id="KW-0378">Hydrolase</keyword>
<feature type="domain" description="GH10" evidence="7">
    <location>
        <begin position="788"/>
        <end position="1089"/>
    </location>
</feature>
<proteinExistence type="inferred from homology"/>
<dbReference type="GO" id="GO:0000272">
    <property type="term" value="P:polysaccharide catabolic process"/>
    <property type="evidence" value="ECO:0007669"/>
    <property type="project" value="UniProtKB-KW"/>
</dbReference>
<feature type="chain" id="PRO_5034381227" evidence="6">
    <location>
        <begin position="19"/>
        <end position="1158"/>
    </location>
</feature>
<dbReference type="KEGG" id="cvn:111132340"/>
<accession>A0A8B8E6S2</accession>
<evidence type="ECO:0000256" key="1">
    <source>
        <dbReference type="ARBA" id="ARBA00007495"/>
    </source>
</evidence>
<reference evidence="9" key="1">
    <citation type="submission" date="2025-08" db="UniProtKB">
        <authorList>
            <consortium name="RefSeq"/>
        </authorList>
    </citation>
    <scope>IDENTIFICATION</scope>
    <source>
        <tissue evidence="9">Whole sample</tissue>
    </source>
</reference>
<keyword evidence="6" id="KW-0732">Signal</keyword>
<evidence type="ECO:0000256" key="4">
    <source>
        <dbReference type="ARBA" id="ARBA00023277"/>
    </source>
</evidence>
<comment type="similarity">
    <text evidence="1">Belongs to the glycosyl hydrolase 10 (cellulase F) family.</text>
</comment>
<organism evidence="8 9">
    <name type="scientific">Crassostrea virginica</name>
    <name type="common">Eastern oyster</name>
    <dbReference type="NCBI Taxonomy" id="6565"/>
    <lineage>
        <taxon>Eukaryota</taxon>
        <taxon>Metazoa</taxon>
        <taxon>Spiralia</taxon>
        <taxon>Lophotrochozoa</taxon>
        <taxon>Mollusca</taxon>
        <taxon>Bivalvia</taxon>
        <taxon>Autobranchia</taxon>
        <taxon>Pteriomorphia</taxon>
        <taxon>Ostreida</taxon>
        <taxon>Ostreoidea</taxon>
        <taxon>Ostreidae</taxon>
        <taxon>Crassostrea</taxon>
    </lineage>
</organism>
<evidence type="ECO:0000256" key="2">
    <source>
        <dbReference type="ARBA" id="ARBA00022737"/>
    </source>
</evidence>
<dbReference type="PANTHER" id="PTHR31490:SF1">
    <property type="entry name" value="ENDO-1,4-BETA-XYLANASE 1"/>
    <property type="match status" value="1"/>
</dbReference>
<evidence type="ECO:0000256" key="5">
    <source>
        <dbReference type="ARBA" id="ARBA00023326"/>
    </source>
</evidence>